<accession>A0A2I1YYN3</accession>
<organism evidence="1 2">
    <name type="scientific">Streptococcus mitis</name>
    <dbReference type="NCBI Taxonomy" id="28037"/>
    <lineage>
        <taxon>Bacteria</taxon>
        <taxon>Bacillati</taxon>
        <taxon>Bacillota</taxon>
        <taxon>Bacilli</taxon>
        <taxon>Lactobacillales</taxon>
        <taxon>Streptococcaceae</taxon>
        <taxon>Streptococcus</taxon>
        <taxon>Streptococcus mitis group</taxon>
    </lineage>
</organism>
<reference evidence="1 2" key="1">
    <citation type="submission" date="2017-12" db="EMBL/GenBank/DDBJ databases">
        <title>Phylogenetic diversity of female urinary microbiome.</title>
        <authorList>
            <person name="Thomas-White K."/>
            <person name="Wolfe A.J."/>
        </authorList>
    </citation>
    <scope>NUCLEOTIDE SEQUENCE [LARGE SCALE GENOMIC DNA]</scope>
    <source>
        <strain evidence="1 2">UMB1341</strain>
    </source>
</reference>
<proteinExistence type="predicted"/>
<dbReference type="EMBL" id="PKIE01000005">
    <property type="protein sequence ID" value="PLA59980.1"/>
    <property type="molecule type" value="Genomic_DNA"/>
</dbReference>
<evidence type="ECO:0000313" key="1">
    <source>
        <dbReference type="EMBL" id="PLA59980.1"/>
    </source>
</evidence>
<protein>
    <submittedName>
        <fullName evidence="1">Uncharacterized protein</fullName>
    </submittedName>
</protein>
<evidence type="ECO:0000313" key="2">
    <source>
        <dbReference type="Proteomes" id="UP000234971"/>
    </source>
</evidence>
<dbReference type="RefSeq" id="WP_101786006.1">
    <property type="nucleotide sequence ID" value="NZ_PKIE01000005.1"/>
</dbReference>
<comment type="caution">
    <text evidence="1">The sequence shown here is derived from an EMBL/GenBank/DDBJ whole genome shotgun (WGS) entry which is preliminary data.</text>
</comment>
<dbReference type="AlphaFoldDB" id="A0A2I1YYN3"/>
<dbReference type="Proteomes" id="UP000234971">
    <property type="component" value="Unassembled WGS sequence"/>
</dbReference>
<sequence length="98" mass="10212">MNCLTLQTAGLLLGVSDSKDFETGIIVGATFQIGSRTANGRFTTHSIKVMNVNASDFMKYLDSVVTLALSNATISAYSSGNSASLSIKAESVKVSQAS</sequence>
<gene>
    <name evidence="1" type="ORF">CYK18_07840</name>
</gene>
<name>A0A2I1YYN3_STRMT</name>